<evidence type="ECO:0000259" key="2">
    <source>
        <dbReference type="Pfam" id="PF00496"/>
    </source>
</evidence>
<dbReference type="GO" id="GO:0015833">
    <property type="term" value="P:peptide transport"/>
    <property type="evidence" value="ECO:0007669"/>
    <property type="project" value="TreeGrafter"/>
</dbReference>
<dbReference type="InterPro" id="IPR000914">
    <property type="entry name" value="SBP_5_dom"/>
</dbReference>
<keyword evidence="1" id="KW-0732">Signal</keyword>
<dbReference type="PANTHER" id="PTHR30290:SF28">
    <property type="entry name" value="ABC TRANSPORTER PERIPLASMIC-BINDING PROTEIN SAPA-RELATED"/>
    <property type="match status" value="1"/>
</dbReference>
<evidence type="ECO:0000313" key="4">
    <source>
        <dbReference type="Proteomes" id="UP000254208"/>
    </source>
</evidence>
<proteinExistence type="predicted"/>
<dbReference type="Gene3D" id="3.90.76.10">
    <property type="entry name" value="Dipeptide-binding Protein, Domain 1"/>
    <property type="match status" value="1"/>
</dbReference>
<feature type="domain" description="Solute-binding protein family 5" evidence="2">
    <location>
        <begin position="85"/>
        <end position="146"/>
    </location>
</feature>
<dbReference type="PROSITE" id="PS01040">
    <property type="entry name" value="SBP_BACTERIAL_5"/>
    <property type="match status" value="1"/>
</dbReference>
<feature type="chain" id="PRO_5016756298" evidence="1">
    <location>
        <begin position="19"/>
        <end position="155"/>
    </location>
</feature>
<dbReference type="EMBL" id="UGTZ01000001">
    <property type="protein sequence ID" value="SUC31671.1"/>
    <property type="molecule type" value="Genomic_DNA"/>
</dbReference>
<feature type="signal peptide" evidence="1">
    <location>
        <begin position="1"/>
        <end position="18"/>
    </location>
</feature>
<accession>A0A379FSK5</accession>
<dbReference type="SUPFAM" id="SSF53850">
    <property type="entry name" value="Periplasmic binding protein-like II"/>
    <property type="match status" value="1"/>
</dbReference>
<evidence type="ECO:0000313" key="3">
    <source>
        <dbReference type="EMBL" id="SUC31671.1"/>
    </source>
</evidence>
<dbReference type="GO" id="GO:1904680">
    <property type="term" value="F:peptide transmembrane transporter activity"/>
    <property type="evidence" value="ECO:0007669"/>
    <property type="project" value="TreeGrafter"/>
</dbReference>
<gene>
    <name evidence="3" type="primary">dppA_3</name>
    <name evidence="3" type="ORF">NCTC11801_02628</name>
</gene>
<name>A0A379FSK5_PRORE</name>
<dbReference type="PANTHER" id="PTHR30290">
    <property type="entry name" value="PERIPLASMIC BINDING COMPONENT OF ABC TRANSPORTER"/>
    <property type="match status" value="1"/>
</dbReference>
<dbReference type="AlphaFoldDB" id="A0A379FSK5"/>
<dbReference type="Proteomes" id="UP000254208">
    <property type="component" value="Unassembled WGS sequence"/>
</dbReference>
<dbReference type="InterPro" id="IPR039424">
    <property type="entry name" value="SBP_5"/>
</dbReference>
<reference evidence="3 4" key="1">
    <citation type="submission" date="2018-06" db="EMBL/GenBank/DDBJ databases">
        <authorList>
            <consortium name="Pathogen Informatics"/>
            <person name="Doyle S."/>
        </authorList>
    </citation>
    <scope>NUCLEOTIDE SEQUENCE [LARGE SCALE GENOMIC DNA]</scope>
    <source>
        <strain evidence="3 4">NCTC11801</strain>
    </source>
</reference>
<protein>
    <submittedName>
        <fullName evidence="3">Dipeptide-binding protein</fullName>
    </submittedName>
</protein>
<organism evidence="3 4">
    <name type="scientific">Providencia rettgeri</name>
    <dbReference type="NCBI Taxonomy" id="587"/>
    <lineage>
        <taxon>Bacteria</taxon>
        <taxon>Pseudomonadati</taxon>
        <taxon>Pseudomonadota</taxon>
        <taxon>Gammaproteobacteria</taxon>
        <taxon>Enterobacterales</taxon>
        <taxon>Morganellaceae</taxon>
        <taxon>Providencia</taxon>
    </lineage>
</organism>
<evidence type="ECO:0000256" key="1">
    <source>
        <dbReference type="SAM" id="SignalP"/>
    </source>
</evidence>
<dbReference type="Pfam" id="PF00496">
    <property type="entry name" value="SBP_bac_5"/>
    <property type="match status" value="1"/>
</dbReference>
<dbReference type="InterPro" id="IPR023765">
    <property type="entry name" value="SBP_5_CS"/>
</dbReference>
<sequence length="155" mass="17862">MRLLTLWFLFLISVSAQALNNQERFTDIVANEVPADIRQKGFIYCVNGVVTTFNPQLVSSGLIVDPLGAQIYDRLLDVDPFTYRLVPELAASWEVLDNGATYRLYLRKDVKFQNTAWYTPTRNMNADDVVFSFSRMFEVNHPYHYINGGTLPLFR</sequence>